<dbReference type="EMBL" id="NBCO01000015">
    <property type="protein sequence ID" value="ORC88835.1"/>
    <property type="molecule type" value="Genomic_DNA"/>
</dbReference>
<gene>
    <name evidence="2" type="ORF">TM35_000152660</name>
</gene>
<evidence type="ECO:0000313" key="2">
    <source>
        <dbReference type="EMBL" id="ORC88835.1"/>
    </source>
</evidence>
<keyword evidence="3" id="KW-1185">Reference proteome</keyword>
<feature type="region of interest" description="Disordered" evidence="1">
    <location>
        <begin position="245"/>
        <end position="264"/>
    </location>
</feature>
<dbReference type="RefSeq" id="XP_028882901.1">
    <property type="nucleotide sequence ID" value="XM_029025918.1"/>
</dbReference>
<dbReference type="SUPFAM" id="SSF47954">
    <property type="entry name" value="Cyclin-like"/>
    <property type="match status" value="1"/>
</dbReference>
<feature type="region of interest" description="Disordered" evidence="1">
    <location>
        <begin position="663"/>
        <end position="721"/>
    </location>
</feature>
<comment type="caution">
    <text evidence="2">The sequence shown here is derived from an EMBL/GenBank/DDBJ whole genome shotgun (WGS) entry which is preliminary data.</text>
</comment>
<dbReference type="VEuPathDB" id="TriTrypDB:TM35_000152660"/>
<organism evidence="2 3">
    <name type="scientific">Trypanosoma theileri</name>
    <dbReference type="NCBI Taxonomy" id="67003"/>
    <lineage>
        <taxon>Eukaryota</taxon>
        <taxon>Discoba</taxon>
        <taxon>Euglenozoa</taxon>
        <taxon>Kinetoplastea</taxon>
        <taxon>Metakinetoplastina</taxon>
        <taxon>Trypanosomatida</taxon>
        <taxon>Trypanosomatidae</taxon>
        <taxon>Trypanosoma</taxon>
    </lineage>
</organism>
<dbReference type="Proteomes" id="UP000192257">
    <property type="component" value="Unassembled WGS sequence"/>
</dbReference>
<dbReference type="AlphaFoldDB" id="A0A1X0NVW5"/>
<dbReference type="STRING" id="67003.A0A1X0NVW5"/>
<evidence type="ECO:0008006" key="4">
    <source>
        <dbReference type="Google" id="ProtNLM"/>
    </source>
</evidence>
<feature type="region of interest" description="Disordered" evidence="1">
    <location>
        <begin position="103"/>
        <end position="131"/>
    </location>
</feature>
<feature type="compositionally biased region" description="Polar residues" evidence="1">
    <location>
        <begin position="667"/>
        <end position="683"/>
    </location>
</feature>
<accession>A0A1X0NVW5</accession>
<feature type="region of interest" description="Disordered" evidence="1">
    <location>
        <begin position="1"/>
        <end position="26"/>
    </location>
</feature>
<dbReference type="PANTHER" id="PTHR15615:SF108">
    <property type="entry name" value="PROTEIN CNPPD1"/>
    <property type="match status" value="1"/>
</dbReference>
<reference evidence="2 3" key="1">
    <citation type="submission" date="2017-03" db="EMBL/GenBank/DDBJ databases">
        <title>An alternative strategy for trypanosome survival in the mammalian bloodstream revealed through genome and transcriptome analysis of the ubiquitous bovine parasite Trypanosoma (Megatrypanum) theileri.</title>
        <authorList>
            <person name="Kelly S."/>
            <person name="Ivens A."/>
            <person name="Mott A."/>
            <person name="O'Neill E."/>
            <person name="Emms D."/>
            <person name="Macleod O."/>
            <person name="Voorheis P."/>
            <person name="Matthews J."/>
            <person name="Matthews K."/>
            <person name="Carrington M."/>
        </authorList>
    </citation>
    <scope>NUCLEOTIDE SEQUENCE [LARGE SCALE GENOMIC DNA]</scope>
    <source>
        <strain evidence="2">Edinburgh</strain>
    </source>
</reference>
<evidence type="ECO:0000313" key="3">
    <source>
        <dbReference type="Proteomes" id="UP000192257"/>
    </source>
</evidence>
<feature type="compositionally biased region" description="Low complexity" evidence="1">
    <location>
        <begin position="245"/>
        <end position="263"/>
    </location>
</feature>
<dbReference type="InterPro" id="IPR036915">
    <property type="entry name" value="Cyclin-like_sf"/>
</dbReference>
<feature type="compositionally biased region" description="Basic and acidic residues" evidence="1">
    <location>
        <begin position="741"/>
        <end position="766"/>
    </location>
</feature>
<dbReference type="OrthoDB" id="337735at2759"/>
<dbReference type="Pfam" id="PF08613">
    <property type="entry name" value="Cyclin"/>
    <property type="match status" value="1"/>
</dbReference>
<dbReference type="PANTHER" id="PTHR15615">
    <property type="match status" value="1"/>
</dbReference>
<feature type="compositionally biased region" description="Low complexity" evidence="1">
    <location>
        <begin position="701"/>
        <end position="716"/>
    </location>
</feature>
<protein>
    <recommendedName>
        <fullName evidence="4">Cyclin 11</fullName>
    </recommendedName>
</protein>
<dbReference type="Gene3D" id="1.10.472.10">
    <property type="entry name" value="Cyclin-like"/>
    <property type="match status" value="1"/>
</dbReference>
<dbReference type="GO" id="GO:0019901">
    <property type="term" value="F:protein kinase binding"/>
    <property type="evidence" value="ECO:0007669"/>
    <property type="project" value="InterPro"/>
</dbReference>
<name>A0A1X0NVW5_9TRYP</name>
<dbReference type="InterPro" id="IPR013922">
    <property type="entry name" value="Cyclin_PHO80-like"/>
</dbReference>
<evidence type="ECO:0000256" key="1">
    <source>
        <dbReference type="SAM" id="MobiDB-lite"/>
    </source>
</evidence>
<sequence>MTSSNVNAYVDGDSINSSDPSQQDGDIPVAQSILTIHSLYDLPREMQQLDPRQEVLEIVLQPTVRYDYHERRITSLPLEERVVPLSSSDILFKGGRYVLDLDSVTAGSPKQRGRPQAEEGDDDFDSSNNSGHYTAGGSNRLLLQYPCPRGLTTLLEVIVGIRQRRIGSSFTRWVTGNPRVHQVGEGVGYLAVAAEEVYRRKTVTRIVGLALGGIICSIAVSENDDLSLVRERLRRDVRRLTSRLSTNASNNNNSNANINNNVNTPSMEDVDVDGLLLGGASEAEVYRRLLLAVDPEHYRRRLRSLLTLYGAAEGCAEWTQNAETLLHEYTGREEELLRRAAIELGPECGAVSSRYRLLAYRKKYSLSDRAIFTCLQPVVTEGMNETLDFEPEVIFAALTAKFGKEPRPTSYMFPAQQYVPDKRTYFLDTLLFPINRFGEKSRNVTLPQRYKRLPFTMSPCERPLFIGSSNARPGKPPGEIEILREKYAPEFAQIVPSIVNALREVVDQNQQLLQQQKQQQTSIPVDSVFAIFQQQGTHPQLTFQDFVHRTVEYTFISPSSLLAAIIYLDRLCLRHPTLLITESNVLRLFLTSVRVASKVVELRSINNRHFANVFGLDTVTINLLEGVFVKQLQFDVFLSPEEFAEYARGLLPASAQQLRIVTKEEPTSLSTPGVQNYQRSTVDNNRNTNNNNNNHHHHHGNNNNNNNNNTSINNKNSGYTNIENDEASHILRSTVDSADGEAARNDSRKELQEAGDGAGERGEEVCSPKSMSGKRYGSGTDLNIRNYVSVNNGVTTIIVAPREEVIEGRRVSGGARNPTGCKSKLAV</sequence>
<feature type="compositionally biased region" description="Low complexity" evidence="1">
    <location>
        <begin position="684"/>
        <end position="693"/>
    </location>
</feature>
<feature type="region of interest" description="Disordered" evidence="1">
    <location>
        <begin position="737"/>
        <end position="781"/>
    </location>
</feature>
<dbReference type="GeneID" id="39985698"/>
<proteinExistence type="predicted"/>
<feature type="compositionally biased region" description="Polar residues" evidence="1">
    <location>
        <begin position="14"/>
        <end position="24"/>
    </location>
</feature>